<keyword evidence="1" id="KW-0472">Membrane</keyword>
<protein>
    <submittedName>
        <fullName evidence="2">Uncharacterized protein</fullName>
    </submittedName>
</protein>
<dbReference type="RefSeq" id="WP_187298105.1">
    <property type="nucleotide sequence ID" value="NZ_CXSU01000011.1"/>
</dbReference>
<organism evidence="2 3">
    <name type="scientific">Jannaschia donghaensis</name>
    <dbReference type="NCBI Taxonomy" id="420998"/>
    <lineage>
        <taxon>Bacteria</taxon>
        <taxon>Pseudomonadati</taxon>
        <taxon>Pseudomonadota</taxon>
        <taxon>Alphaproteobacteria</taxon>
        <taxon>Rhodobacterales</taxon>
        <taxon>Roseobacteraceae</taxon>
        <taxon>Jannaschia</taxon>
    </lineage>
</organism>
<dbReference type="EMBL" id="CXSU01000011">
    <property type="protein sequence ID" value="CTQ49323.1"/>
    <property type="molecule type" value="Genomic_DNA"/>
</dbReference>
<feature type="transmembrane region" description="Helical" evidence="1">
    <location>
        <begin position="28"/>
        <end position="46"/>
    </location>
</feature>
<keyword evidence="3" id="KW-1185">Reference proteome</keyword>
<dbReference type="AlphaFoldDB" id="A0A0M6YII0"/>
<keyword evidence="1" id="KW-1133">Transmembrane helix</keyword>
<evidence type="ECO:0000256" key="1">
    <source>
        <dbReference type="SAM" id="Phobius"/>
    </source>
</evidence>
<reference evidence="2 3" key="1">
    <citation type="submission" date="2015-07" db="EMBL/GenBank/DDBJ databases">
        <authorList>
            <person name="Noorani M."/>
        </authorList>
    </citation>
    <scope>NUCLEOTIDE SEQUENCE [LARGE SCALE GENOMIC DNA]</scope>
    <source>
        <strain evidence="2 3">CECT 7802</strain>
    </source>
</reference>
<name>A0A0M6YII0_9RHOB</name>
<dbReference type="Proteomes" id="UP000049222">
    <property type="component" value="Unassembled WGS sequence"/>
</dbReference>
<keyword evidence="1" id="KW-0812">Transmembrane</keyword>
<gene>
    <name evidence="2" type="ORF">JDO7802_01336</name>
</gene>
<proteinExistence type="predicted"/>
<sequence length="58" mass="6531">MRHACRSVRHARTVIASPDPGPILKRRLILRAVMAIALGLSLWLIADRMVEQVRTEQG</sequence>
<dbReference type="STRING" id="420998.JDO7802_01336"/>
<evidence type="ECO:0000313" key="3">
    <source>
        <dbReference type="Proteomes" id="UP000049222"/>
    </source>
</evidence>
<accession>A0A0M6YII0</accession>
<evidence type="ECO:0000313" key="2">
    <source>
        <dbReference type="EMBL" id="CTQ49323.1"/>
    </source>
</evidence>